<evidence type="ECO:0000313" key="2">
    <source>
        <dbReference type="EnsemblMetazoa" id="CJA17032.1"/>
    </source>
</evidence>
<feature type="region of interest" description="Disordered" evidence="1">
    <location>
        <begin position="1645"/>
        <end position="1673"/>
    </location>
</feature>
<feature type="compositionally biased region" description="Basic and acidic residues" evidence="1">
    <location>
        <begin position="1293"/>
        <end position="1302"/>
    </location>
</feature>
<organism evidence="2 3">
    <name type="scientific">Caenorhabditis japonica</name>
    <dbReference type="NCBI Taxonomy" id="281687"/>
    <lineage>
        <taxon>Eukaryota</taxon>
        <taxon>Metazoa</taxon>
        <taxon>Ecdysozoa</taxon>
        <taxon>Nematoda</taxon>
        <taxon>Chromadorea</taxon>
        <taxon>Rhabditida</taxon>
        <taxon>Rhabditina</taxon>
        <taxon>Rhabditomorpha</taxon>
        <taxon>Rhabditoidea</taxon>
        <taxon>Rhabditidae</taxon>
        <taxon>Peloderinae</taxon>
        <taxon>Caenorhabditis</taxon>
    </lineage>
</organism>
<feature type="region of interest" description="Disordered" evidence="1">
    <location>
        <begin position="1217"/>
        <end position="1322"/>
    </location>
</feature>
<feature type="region of interest" description="Disordered" evidence="1">
    <location>
        <begin position="1144"/>
        <end position="1185"/>
    </location>
</feature>
<feature type="region of interest" description="Disordered" evidence="1">
    <location>
        <begin position="128"/>
        <end position="157"/>
    </location>
</feature>
<keyword evidence="3" id="KW-1185">Reference proteome</keyword>
<evidence type="ECO:0000313" key="3">
    <source>
        <dbReference type="Proteomes" id="UP000005237"/>
    </source>
</evidence>
<evidence type="ECO:0000256" key="1">
    <source>
        <dbReference type="SAM" id="MobiDB-lite"/>
    </source>
</evidence>
<accession>A0A8R1DZA0</accession>
<feature type="compositionally biased region" description="Polar residues" evidence="1">
    <location>
        <begin position="1664"/>
        <end position="1673"/>
    </location>
</feature>
<feature type="compositionally biased region" description="Low complexity" evidence="1">
    <location>
        <begin position="132"/>
        <end position="149"/>
    </location>
</feature>
<feature type="compositionally biased region" description="Basic and acidic residues" evidence="1">
    <location>
        <begin position="1253"/>
        <end position="1262"/>
    </location>
</feature>
<feature type="compositionally biased region" description="Basic and acidic residues" evidence="1">
    <location>
        <begin position="1149"/>
        <end position="1160"/>
    </location>
</feature>
<feature type="compositionally biased region" description="Basic and acidic residues" evidence="1">
    <location>
        <begin position="1271"/>
        <end position="1285"/>
    </location>
</feature>
<feature type="compositionally biased region" description="Polar residues" evidence="1">
    <location>
        <begin position="1229"/>
        <end position="1251"/>
    </location>
</feature>
<feature type="region of interest" description="Disordered" evidence="1">
    <location>
        <begin position="1734"/>
        <end position="1784"/>
    </location>
</feature>
<dbReference type="Proteomes" id="UP000005237">
    <property type="component" value="Unassembled WGS sequence"/>
</dbReference>
<name>A0A8R1DZA0_CAEJA</name>
<dbReference type="EnsemblMetazoa" id="CJA17032.1">
    <property type="protein sequence ID" value="CJA17032.1"/>
    <property type="gene ID" value="WBGene00136236"/>
</dbReference>
<protein>
    <submittedName>
        <fullName evidence="2">Uncharacterized protein</fullName>
    </submittedName>
</protein>
<sequence length="1784" mass="204516">MMAHRSDSLMDQVFSAVTLPTVGQTTITESHHEESHAVFHSESYRNVSQHEHVEYTHVEEKFGKVVGHEVDDQRSEVSAVSKATSVSVHSSVSQKSAQHYDFPPIQQYDLPPIGDVVVGKGASVASIKPESHNSVVSHHSNHSSHSAHSAHTHDSESTITEATLVNAPIIVGNGVGVESQPPTPLAVGQSSEHDAVIVQFKNLHGKAPSVVSSVVPNTNYLPSDSEDSVAPSKLTHSIAVGEVVGSQNQINTLKRSHDLSYTDLIAPVYYQPPSVQGAFDARSEDSFGFEKVEYVESSEQHPGQDHVKQVVHDQIIEQQTYEPYHIVHENHNVPSVDFNDDQHSTIEHEHHDSHVTHNFTSNVKQSRSNSASTYQSRHLLAQHVGPKITEELRPSVVREEDETHVEPPVMAYVAPIPIKPPRTHEQNHVYNAYETEVHYQHTEVVKSTTILQDDIRSGSEGVSALRAKFEHGAPPPLAPVLDVKKYDHQDTQSQHNYTENTVVEQVHIQVGKHFTTVENHYDVPFESREKSSYSSLSSSSEQVEQPFYDVPVIENLSHLPVYYKEDHRDHYSSHLSSLAQRVYDSPVVENLPHSPAFYKDDQHHHYVPQIKVITEYRHINPRHHYVETRVKNADGHNIAKSPQLQSVNYFKEIDRVHHYVPSTPTLPEKEVRQIYHHHTYVPNGVETKRESRSVERVHHYLPEQPIKVENNNPIIRNHHYVPLEKRSQSTEPKIVHPHHNYVPIATKNTSDENYHQANKEHQYVPPEIKHEIVKAEVNHEHHYVPLVQKSADEPIHVSREHNYIPLKVEKTRKSEAADFHNQYVSLSTKTEVKTFDVGRSHSYIPLEENTVNTKPQILREHKYVPHVEKKVAPSQVINREHNYLPAHSNVASPEKIVISQEHSFVPLANKIDEAPRHSNNLSHHHYVPLPTKRNEATATGDKIGHEHHYFPLAPKTEQVSVHSGQQHQYSPLVTKSSDQQVSSINRQHQYIPYLPPVTHAEQKEAVKLYEHQYVPLPPKQDSHVSHAGEKPPQLPREHHYYPLAIRTEEKHQKTAHDQHQYIPPIDQRQPQPQQHQDRQHGYLPIAQNFEKPEQTNGYDRNHHYVPVVSNVKNVVHHTQENHHYAPQASPRKHVTEVNRSHNYFPVLPSKDHQSRHEQYHSHTYLPPSSQNSLSHQSPPKLTNHSFVPQVPLKERKNEVVHEHGYLPPVKDVEVKKSNSIRKHEYIPATKTTKSQGQTDNSKHSYQPSVPRSASHEQIDYNKHGYVPRVSHLQDGKKTDYSEHDYLPSLPRSKSRDQVDHSKHGYLPSVQRSENIERANPSEHTYLPLMPRSKSHEHVDHSKHVFVPSVKQHQSIGENANHSKHGYVPTIKTANNDFLGFEREHRYVPETLKKDQIRQIHHDHHFVPSVIAAKNDEKIDYKEHHYVPTVQKVNGITSNIEHRHNYVETVPEKHDIVERSIEHHYVPPVPKQTDNHQSSLQKHNYVPTLQKLNQTGRADIRHHNYVPNLVKSQEQKSKNDQHHYVPQIAKQKEIKLVDHEQHHYVPTVYQKDVSEKIDREHKFTPSIIRKDDQKTVEISKHHFVPSKKVSVNTHNDVVVHHGYVPNAPKKEVIDHAQLGHHYVPQLPQKDIAPDYDHHHHYIPSVQSKAQRTSFDSRHHYIPPSKKTSSTTDQIKAQRNKVMGSQPENQENQGEQMHYIANSSKRTFQSNFAVTSNRNSSLVPELSSATVYTNSNVESKSNIPDEPPTFMLKNRRTRQNIIIPAEPSKPIAKPRSITSPPPEPDY</sequence>
<proteinExistence type="predicted"/>
<feature type="compositionally biased region" description="Polar residues" evidence="1">
    <location>
        <begin position="1166"/>
        <end position="1185"/>
    </location>
</feature>
<reference evidence="2" key="2">
    <citation type="submission" date="2022-06" db="UniProtKB">
        <authorList>
            <consortium name="EnsemblMetazoa"/>
        </authorList>
    </citation>
    <scope>IDENTIFICATION</scope>
    <source>
        <strain evidence="2">DF5081</strain>
    </source>
</reference>
<reference evidence="3" key="1">
    <citation type="submission" date="2010-08" db="EMBL/GenBank/DDBJ databases">
        <authorList>
            <consortium name="Caenorhabditis japonica Sequencing Consortium"/>
            <person name="Wilson R.K."/>
        </authorList>
    </citation>
    <scope>NUCLEOTIDE SEQUENCE [LARGE SCALE GENOMIC DNA]</scope>
    <source>
        <strain evidence="3">DF5081</strain>
    </source>
</reference>